<protein>
    <submittedName>
        <fullName evidence="1">Uncharacterized protein</fullName>
    </submittedName>
</protein>
<reference evidence="1 2" key="1">
    <citation type="journal article" date="2015" name="Genome Biol. Evol.">
        <title>Comparative Genomics of a Bacterivorous Green Alga Reveals Evolutionary Causalities and Consequences of Phago-Mixotrophic Mode of Nutrition.</title>
        <authorList>
            <person name="Burns J.A."/>
            <person name="Paasch A."/>
            <person name="Narechania A."/>
            <person name="Kim E."/>
        </authorList>
    </citation>
    <scope>NUCLEOTIDE SEQUENCE [LARGE SCALE GENOMIC DNA]</scope>
    <source>
        <strain evidence="1 2">PLY_AMNH</strain>
    </source>
</reference>
<dbReference type="Proteomes" id="UP001190700">
    <property type="component" value="Unassembled WGS sequence"/>
</dbReference>
<dbReference type="EMBL" id="LGRX02034328">
    <property type="protein sequence ID" value="KAK3238126.1"/>
    <property type="molecule type" value="Genomic_DNA"/>
</dbReference>
<comment type="caution">
    <text evidence="1">The sequence shown here is derived from an EMBL/GenBank/DDBJ whole genome shotgun (WGS) entry which is preliminary data.</text>
</comment>
<name>A0AAE0BKA2_9CHLO</name>
<evidence type="ECO:0000313" key="2">
    <source>
        <dbReference type="Proteomes" id="UP001190700"/>
    </source>
</evidence>
<proteinExistence type="predicted"/>
<keyword evidence="2" id="KW-1185">Reference proteome</keyword>
<dbReference type="AlphaFoldDB" id="A0AAE0BKA2"/>
<evidence type="ECO:0000313" key="1">
    <source>
        <dbReference type="EMBL" id="KAK3238126.1"/>
    </source>
</evidence>
<accession>A0AAE0BKA2</accession>
<organism evidence="1 2">
    <name type="scientific">Cymbomonas tetramitiformis</name>
    <dbReference type="NCBI Taxonomy" id="36881"/>
    <lineage>
        <taxon>Eukaryota</taxon>
        <taxon>Viridiplantae</taxon>
        <taxon>Chlorophyta</taxon>
        <taxon>Pyramimonadophyceae</taxon>
        <taxon>Pyramimonadales</taxon>
        <taxon>Pyramimonadaceae</taxon>
        <taxon>Cymbomonas</taxon>
    </lineage>
</organism>
<sequence length="393" mass="43908">MRSLQALSWKLILALLAATMRSLQALSWKLILALLAAKMRSLQALSWKLILALLAATQTHCWGIFVQDAMVEHRWRPVLLPQLYSTCNLPRDLRTGANGVPSAALSPAPQRRDLPCPDPREGCWPCRVCAKRGEFPIGPRVVVQVTSNLGLEGWLLPVRRLAKFTGLRQSVHLAPPEPEGKVAHLYCGNLTAVATLSRYLHVENSRTDAADEAPLVPAGPAQHRVARQVHSQRGGTGGLYQSEDLNDWRLTRCWFEWADKQWEIFASEISAQLPRYYRASAERPVLRGCGRAVGGGRATGCAVPYWPEQPSVRELEAQAEDIQAALALVTLGRADTGMALLRDNRSSMDDELSVVSLHDSGRRRRLLKRRLASPWKGVQQLKELLEHWEQQRD</sequence>
<gene>
    <name evidence="1" type="ORF">CYMTET_51842</name>
</gene>